<comment type="subcellular location">
    <subcellularLocation>
        <location evidence="1">Nucleus</location>
    </subcellularLocation>
</comment>
<evidence type="ECO:0000256" key="5">
    <source>
        <dbReference type="SAM" id="MobiDB-lite"/>
    </source>
</evidence>
<sequence length="1509" mass="169885">KRIKILSFFFCFLLCCCCSSSFLFTLENLQQRELLYLCFSLIVMDDDDGFGDLYTDVLRPYTDSHPSILSFSSSSANSSKPDLNLQKDDDEDILLRVSDRNSTIIPSTISNQTLIPKLEKSQFHGETSSFKPNSIGDDRLVEVKKEKVDEVEGVRVLELQNGEVVVGGDVRVLEEFKSSENFGIEDVRVENSGVNGGFNDKGGVLMKKEVEENVEIDVGMDDLGSEPIIPGLSGASFIPGVFGAGDNQEDRKREDIGGTSGGGGGGQDDEDRGGDDWDSDSEDDLQIVLNDKSGPLGMDRNEGMGSDDEDGEDLVIVADGDQLHQPMEDLEWGDDPTQAADGERKEPGDTSKVNGGMVNTAGARIGYGNHVMYAPHHSQFKYVRPGAAVVPGGAVGPAGAPGQVRPLVNVGPVGRGRGDWRPMGIKSAPGMQRPFHSGFGLPAWGNNSAGRGFGSGLEFTLPSHKTVFDIDIDSFEEKPWRNPGIDLSDFFNFGLDEENWKDYCKQLEQLRLEATMQSRIRVYESGRSEQDYDPDLPPELAAAAGFQDASAENALAKTDGGISDLTGQGRGASRTIPTGRAIQVEGGYGERLPSIDTRPPRLRDSDAIIEIVLQGSGDDDPMTGNDADVDAPTDDLPGGDGEEDVGQSEYFDRVSQPYNRRKREVVGRREDYMDSDNNLHEADGVLTFPPEASLEYNPGSKGRAPIYPGGPFATPQSGRWPQGTSSDKYSRQTSERGNDVIPDESANGNKTYDSTRGKSGRKINGEQNLEATSPISAEVVREASVEHEGDLHNELAVGESSVALEGEETDKDVIIPSDGNRDGSPIPLKKRQKLNSRVEQPTVQDVGSVDSLRATRSSDNSKARSGSSRDYQKRRDGGEEEVVQEGRSRRMGDMNRRRDEDDPNIQRKDDQGRDGRLEMDRSHVYAKGRDDAHVSYPYRDWELSQTHLSRVKTGDIERPRERDSSVGARQGRDDDTHVRRLRDEEKRKRDHVDEIGYRHRSKVRESEKFAQDEHLHSRKRLDNGDWRDYHDKDTGPRQREKDENLMMRHDIFDDSHTRRRKEEEHLRREQADKEVLHGYRAREDISRTKRERDDGLDPRKREDHIRVRDRPDDNHSVRHREESWRQRERDERRLKQPIEDMLSKREREGRNSIRGGRDLEDKSWVGSAREKDELKGLVSDKDYPYKDKRRLAEHSKRTNRVDVDTFPQHRGRENVYARENQFINEDRNPRHERSSAHSDHPVNASDMMHKERHRDSRRSKESDRTDQNTLGSSKRKQEHHNAHRNEKVSSKVASEQESVNILTSGQTGSRDPSQSRLSSTFSKKSSHEHDAQQQRHSSRRQREDAPSDEEQQNLKRGRSKLERWTSNKDRDDITTSLKVKESGRNSKVLSSVVSEQDDQNVAVGSVEDEYPVVEESPSDLEMKDAATELPPGGRHVESDKVGDDRHLDAVEKLKKRSERFKTVMPSEKDTTTYRNVESEALVSTQHEITAEAEVKPERPARRRRWGSNT</sequence>
<feature type="compositionally biased region" description="Polar residues" evidence="5">
    <location>
        <begin position="1385"/>
        <end position="1394"/>
    </location>
</feature>
<feature type="compositionally biased region" description="Polar residues" evidence="5">
    <location>
        <begin position="765"/>
        <end position="775"/>
    </location>
</feature>
<feature type="region of interest" description="Disordered" evidence="5">
    <location>
        <begin position="327"/>
        <end position="357"/>
    </location>
</feature>
<evidence type="ECO:0000256" key="3">
    <source>
        <dbReference type="ARBA" id="ARBA00022664"/>
    </source>
</evidence>
<feature type="chain" id="PRO_5013559159" description="Pre-mRNA polyadenylation factor Fip1 domain-containing protein" evidence="6">
    <location>
        <begin position="22"/>
        <end position="1509"/>
    </location>
</feature>
<feature type="compositionally biased region" description="Basic and acidic residues" evidence="5">
    <location>
        <begin position="1488"/>
        <end position="1499"/>
    </location>
</feature>
<reference evidence="8 9" key="1">
    <citation type="submission" date="2017-09" db="EMBL/GenBank/DDBJ databases">
        <title>WGS assembly of Aquilegia coerulea Goldsmith.</title>
        <authorList>
            <person name="Hodges S."/>
            <person name="Kramer E."/>
            <person name="Nordborg M."/>
            <person name="Tomkins J."/>
            <person name="Borevitz J."/>
            <person name="Derieg N."/>
            <person name="Yan J."/>
            <person name="Mihaltcheva S."/>
            <person name="Hayes R.D."/>
            <person name="Rokhsar D."/>
        </authorList>
    </citation>
    <scope>NUCLEOTIDE SEQUENCE [LARGE SCALE GENOMIC DNA]</scope>
    <source>
        <strain evidence="9">cv. Goldsmith</strain>
    </source>
</reference>
<feature type="compositionally biased region" description="Basic and acidic residues" evidence="5">
    <location>
        <begin position="779"/>
        <end position="793"/>
    </location>
</feature>
<feature type="non-terminal residue" evidence="8">
    <location>
        <position position="1"/>
    </location>
</feature>
<evidence type="ECO:0000256" key="6">
    <source>
        <dbReference type="SAM" id="SignalP"/>
    </source>
</evidence>
<evidence type="ECO:0000313" key="8">
    <source>
        <dbReference type="EMBL" id="PIA45750.1"/>
    </source>
</evidence>
<dbReference type="EMBL" id="KZ305033">
    <property type="protein sequence ID" value="PIA45750.1"/>
    <property type="molecule type" value="Genomic_DNA"/>
</dbReference>
<feature type="compositionally biased region" description="Polar residues" evidence="5">
    <location>
        <begin position="854"/>
        <end position="869"/>
    </location>
</feature>
<feature type="compositionally biased region" description="Basic and acidic residues" evidence="5">
    <location>
        <begin position="952"/>
        <end position="1203"/>
    </location>
</feature>
<evidence type="ECO:0000313" key="9">
    <source>
        <dbReference type="Proteomes" id="UP000230069"/>
    </source>
</evidence>
<feature type="region of interest" description="Disordered" evidence="5">
    <location>
        <begin position="614"/>
        <end position="646"/>
    </location>
</feature>
<dbReference type="PANTHER" id="PTHR36884">
    <property type="entry name" value="FIP1[III]-LIKE PROTEIN"/>
    <property type="match status" value="1"/>
</dbReference>
<feature type="compositionally biased region" description="Basic and acidic residues" evidence="5">
    <location>
        <begin position="1359"/>
        <end position="1384"/>
    </location>
</feature>
<feature type="compositionally biased region" description="Basic and acidic residues" evidence="5">
    <location>
        <begin position="1434"/>
        <end position="1444"/>
    </location>
</feature>
<name>A0A2G5DQF5_AQUCA</name>
<feature type="compositionally biased region" description="Basic and acidic residues" evidence="5">
    <location>
        <begin position="884"/>
        <end position="933"/>
    </location>
</feature>
<evidence type="ECO:0000256" key="1">
    <source>
        <dbReference type="ARBA" id="ARBA00004123"/>
    </source>
</evidence>
<proteinExistence type="inferred from homology"/>
<dbReference type="GO" id="GO:0006397">
    <property type="term" value="P:mRNA processing"/>
    <property type="evidence" value="ECO:0007669"/>
    <property type="project" value="UniProtKB-KW"/>
</dbReference>
<feature type="compositionally biased region" description="Basic and acidic residues" evidence="5">
    <location>
        <begin position="1224"/>
        <end position="1240"/>
    </location>
</feature>
<evidence type="ECO:0000259" key="7">
    <source>
        <dbReference type="Pfam" id="PF05182"/>
    </source>
</evidence>
<feature type="compositionally biased region" description="Polar residues" evidence="5">
    <location>
        <begin position="1291"/>
        <end position="1312"/>
    </location>
</feature>
<feature type="compositionally biased region" description="Polar residues" evidence="5">
    <location>
        <begin position="835"/>
        <end position="845"/>
    </location>
</feature>
<feature type="compositionally biased region" description="Acidic residues" evidence="5">
    <location>
        <begin position="1406"/>
        <end position="1418"/>
    </location>
</feature>
<keyword evidence="9" id="KW-1185">Reference proteome</keyword>
<feature type="domain" description="Pre-mRNA polyadenylation factor Fip1" evidence="7">
    <location>
        <begin position="469"/>
        <end position="511"/>
    </location>
</feature>
<comment type="similarity">
    <text evidence="2">Belongs to the FIP1 family.</text>
</comment>
<gene>
    <name evidence="8" type="ORF">AQUCO_01600179v1</name>
</gene>
<feature type="compositionally biased region" description="Acidic residues" evidence="5">
    <location>
        <begin position="267"/>
        <end position="285"/>
    </location>
</feature>
<dbReference type="GO" id="GO:0003723">
    <property type="term" value="F:RNA binding"/>
    <property type="evidence" value="ECO:0007669"/>
    <property type="project" value="TreeGrafter"/>
</dbReference>
<dbReference type="InterPro" id="IPR007854">
    <property type="entry name" value="Fip1_dom"/>
</dbReference>
<keyword evidence="6" id="KW-0732">Signal</keyword>
<feature type="compositionally biased region" description="Basic and acidic residues" evidence="5">
    <location>
        <begin position="728"/>
        <end position="738"/>
    </location>
</feature>
<feature type="region of interest" description="Disordered" evidence="5">
    <location>
        <begin position="240"/>
        <end position="311"/>
    </location>
</feature>
<accession>A0A2G5DQF5</accession>
<dbReference type="PANTHER" id="PTHR36884:SF1">
    <property type="entry name" value="FIP1[V]-LIKE PROTEIN"/>
    <property type="match status" value="1"/>
</dbReference>
<feature type="compositionally biased region" description="Polar residues" evidence="5">
    <location>
        <begin position="714"/>
        <end position="727"/>
    </location>
</feature>
<evidence type="ECO:0000256" key="2">
    <source>
        <dbReference type="ARBA" id="ARBA00007459"/>
    </source>
</evidence>
<evidence type="ECO:0000256" key="4">
    <source>
        <dbReference type="ARBA" id="ARBA00023242"/>
    </source>
</evidence>
<feature type="compositionally biased region" description="Acidic residues" evidence="5">
    <location>
        <begin position="617"/>
        <end position="633"/>
    </location>
</feature>
<feature type="region of interest" description="Disordered" evidence="5">
    <location>
        <begin position="1485"/>
        <end position="1509"/>
    </location>
</feature>
<dbReference type="Pfam" id="PF05182">
    <property type="entry name" value="Fip1"/>
    <property type="match status" value="1"/>
</dbReference>
<keyword evidence="3" id="KW-0507">mRNA processing</keyword>
<protein>
    <recommendedName>
        <fullName evidence="7">Pre-mRNA polyadenylation factor Fip1 domain-containing protein</fullName>
    </recommendedName>
</protein>
<feature type="compositionally biased region" description="Basic residues" evidence="5">
    <location>
        <begin position="1500"/>
        <end position="1509"/>
    </location>
</feature>
<feature type="region of interest" description="Disordered" evidence="5">
    <location>
        <begin position="689"/>
        <end position="1444"/>
    </location>
</feature>
<dbReference type="Proteomes" id="UP000230069">
    <property type="component" value="Unassembled WGS sequence"/>
</dbReference>
<organism evidence="8 9">
    <name type="scientific">Aquilegia coerulea</name>
    <name type="common">Rocky mountain columbine</name>
    <dbReference type="NCBI Taxonomy" id="218851"/>
    <lineage>
        <taxon>Eukaryota</taxon>
        <taxon>Viridiplantae</taxon>
        <taxon>Streptophyta</taxon>
        <taxon>Embryophyta</taxon>
        <taxon>Tracheophyta</taxon>
        <taxon>Spermatophyta</taxon>
        <taxon>Magnoliopsida</taxon>
        <taxon>Ranunculales</taxon>
        <taxon>Ranunculaceae</taxon>
        <taxon>Thalictroideae</taxon>
        <taxon>Aquilegia</taxon>
    </lineage>
</organism>
<feature type="signal peptide" evidence="6">
    <location>
        <begin position="1"/>
        <end position="21"/>
    </location>
</feature>
<dbReference type="InterPro" id="IPR044976">
    <property type="entry name" value="FIPS5/FIPS3-like"/>
</dbReference>
<feature type="compositionally biased region" description="Low complexity" evidence="5">
    <location>
        <begin position="1314"/>
        <end position="1323"/>
    </location>
</feature>
<keyword evidence="4" id="KW-0539">Nucleus</keyword>
<dbReference type="GO" id="GO:0016607">
    <property type="term" value="C:nuclear speck"/>
    <property type="evidence" value="ECO:0007669"/>
    <property type="project" value="TreeGrafter"/>
</dbReference>
<feature type="compositionally biased region" description="Basic and acidic residues" evidence="5">
    <location>
        <begin position="1279"/>
        <end position="1289"/>
    </location>
</feature>
<dbReference type="OrthoDB" id="1917198at2759"/>